<dbReference type="OrthoDB" id="432483at2759"/>
<keyword evidence="2" id="KW-1185">Reference proteome</keyword>
<evidence type="ECO:0000313" key="2">
    <source>
        <dbReference type="Proteomes" id="UP001149954"/>
    </source>
</evidence>
<reference evidence="1" key="2">
    <citation type="journal article" date="2023" name="IMA Fungus">
        <title>Comparative genomic study of the Penicillium genus elucidates a diverse pangenome and 15 lateral gene transfer events.</title>
        <authorList>
            <person name="Petersen C."/>
            <person name="Sorensen T."/>
            <person name="Nielsen M.R."/>
            <person name="Sondergaard T.E."/>
            <person name="Sorensen J.L."/>
            <person name="Fitzpatrick D.A."/>
            <person name="Frisvad J.C."/>
            <person name="Nielsen K.L."/>
        </authorList>
    </citation>
    <scope>NUCLEOTIDE SEQUENCE</scope>
    <source>
        <strain evidence="1">IBT 29495</strain>
    </source>
</reference>
<organism evidence="1 2">
    <name type="scientific">Penicillium fimorum</name>
    <dbReference type="NCBI Taxonomy" id="1882269"/>
    <lineage>
        <taxon>Eukaryota</taxon>
        <taxon>Fungi</taxon>
        <taxon>Dikarya</taxon>
        <taxon>Ascomycota</taxon>
        <taxon>Pezizomycotina</taxon>
        <taxon>Eurotiomycetes</taxon>
        <taxon>Eurotiomycetidae</taxon>
        <taxon>Eurotiales</taxon>
        <taxon>Aspergillaceae</taxon>
        <taxon>Penicillium</taxon>
    </lineage>
</organism>
<dbReference type="Proteomes" id="UP001149954">
    <property type="component" value="Unassembled WGS sequence"/>
</dbReference>
<name>A0A9X0CBA9_9EURO</name>
<comment type="caution">
    <text evidence="1">The sequence shown here is derived from an EMBL/GenBank/DDBJ whole genome shotgun (WGS) entry which is preliminary data.</text>
</comment>
<accession>A0A9X0CBA9</accession>
<evidence type="ECO:0008006" key="3">
    <source>
        <dbReference type="Google" id="ProtNLM"/>
    </source>
</evidence>
<sequence length="59" mass="6259">MDPFSLTAGALGITGSALSSISNVWRIIDGPEEAKDVVQEVTSNLEAIQRPLSAPSDFR</sequence>
<reference evidence="1" key="1">
    <citation type="submission" date="2022-12" db="EMBL/GenBank/DDBJ databases">
        <authorList>
            <person name="Petersen C."/>
        </authorList>
    </citation>
    <scope>NUCLEOTIDE SEQUENCE</scope>
    <source>
        <strain evidence="1">IBT 29495</strain>
    </source>
</reference>
<evidence type="ECO:0000313" key="1">
    <source>
        <dbReference type="EMBL" id="KAJ5520180.1"/>
    </source>
</evidence>
<gene>
    <name evidence="1" type="ORF">N7463_000633</name>
</gene>
<proteinExistence type="predicted"/>
<dbReference type="AlphaFoldDB" id="A0A9X0CBA9"/>
<dbReference type="EMBL" id="JAPWDS010000001">
    <property type="protein sequence ID" value="KAJ5520180.1"/>
    <property type="molecule type" value="Genomic_DNA"/>
</dbReference>
<protein>
    <recommendedName>
        <fullName evidence="3">Fungal N-terminal domain-containing protein</fullName>
    </recommendedName>
</protein>